<dbReference type="GO" id="GO:0016342">
    <property type="term" value="C:catenin complex"/>
    <property type="evidence" value="ECO:0007669"/>
    <property type="project" value="TreeGrafter"/>
</dbReference>
<reference evidence="8 9" key="1">
    <citation type="submission" date="2019-03" db="EMBL/GenBank/DDBJ databases">
        <title>First draft genome of Liparis tanakae, snailfish: a comprehensive survey of snailfish specific genes.</title>
        <authorList>
            <person name="Kim W."/>
            <person name="Song I."/>
            <person name="Jeong J.-H."/>
            <person name="Kim D."/>
            <person name="Kim S."/>
            <person name="Ryu S."/>
            <person name="Song J.Y."/>
            <person name="Lee S.K."/>
        </authorList>
    </citation>
    <scope>NUCLEOTIDE SEQUENCE [LARGE SCALE GENOMIC DNA]</scope>
    <source>
        <tissue evidence="8">Muscle</tissue>
    </source>
</reference>
<organism evidence="8 9">
    <name type="scientific">Liparis tanakae</name>
    <name type="common">Tanaka's snailfish</name>
    <dbReference type="NCBI Taxonomy" id="230148"/>
    <lineage>
        <taxon>Eukaryota</taxon>
        <taxon>Metazoa</taxon>
        <taxon>Chordata</taxon>
        <taxon>Craniata</taxon>
        <taxon>Vertebrata</taxon>
        <taxon>Euteleostomi</taxon>
        <taxon>Actinopterygii</taxon>
        <taxon>Neopterygii</taxon>
        <taxon>Teleostei</taxon>
        <taxon>Neoteleostei</taxon>
        <taxon>Acanthomorphata</taxon>
        <taxon>Eupercaria</taxon>
        <taxon>Perciformes</taxon>
        <taxon>Cottioidei</taxon>
        <taxon>Cottales</taxon>
        <taxon>Liparidae</taxon>
        <taxon>Liparis</taxon>
    </lineage>
</organism>
<dbReference type="GO" id="GO:0007156">
    <property type="term" value="P:homophilic cell adhesion via plasma membrane adhesion molecules"/>
    <property type="evidence" value="ECO:0007669"/>
    <property type="project" value="InterPro"/>
</dbReference>
<comment type="caution">
    <text evidence="8">The sequence shown here is derived from an EMBL/GenBank/DDBJ whole genome shotgun (WGS) entry which is preliminary data.</text>
</comment>
<keyword evidence="2" id="KW-0677">Repeat</keyword>
<name>A0A4Z2E737_9TELE</name>
<dbReference type="InterPro" id="IPR015919">
    <property type="entry name" value="Cadherin-like_sf"/>
</dbReference>
<dbReference type="Proteomes" id="UP000314294">
    <property type="component" value="Unassembled WGS sequence"/>
</dbReference>
<dbReference type="PANTHER" id="PTHR24027">
    <property type="entry name" value="CADHERIN-23"/>
    <property type="match status" value="1"/>
</dbReference>
<dbReference type="GO" id="GO:0016477">
    <property type="term" value="P:cell migration"/>
    <property type="evidence" value="ECO:0007669"/>
    <property type="project" value="TreeGrafter"/>
</dbReference>
<sequence length="174" mass="19072">MVLKVIAEDLDEPSFQSTATVTINIQDANDQSPAFPQGSYRLNVSEHSAAGTELGTLTVRGRLYFDVRPLTGVVYVKNGTLLDREVRSLYSATLQARDTDNKPGSTVLEITVTDINDHAPVFNRGVYREFVKEGESLKLKIEVTVGQREDTSSPPLVSNTRPAGRTWPASSFSV</sequence>
<feature type="domain" description="Cadherin" evidence="7">
    <location>
        <begin position="2"/>
        <end position="122"/>
    </location>
</feature>
<dbReference type="GO" id="GO:0009653">
    <property type="term" value="P:anatomical structure morphogenesis"/>
    <property type="evidence" value="ECO:0007669"/>
    <property type="project" value="UniProtKB-ARBA"/>
</dbReference>
<dbReference type="InterPro" id="IPR039808">
    <property type="entry name" value="Cadherin"/>
</dbReference>
<evidence type="ECO:0000259" key="7">
    <source>
        <dbReference type="PROSITE" id="PS50268"/>
    </source>
</evidence>
<dbReference type="SUPFAM" id="SSF49313">
    <property type="entry name" value="Cadherin-like"/>
    <property type="match status" value="1"/>
</dbReference>
<dbReference type="SMART" id="SM00112">
    <property type="entry name" value="CA"/>
    <property type="match status" value="1"/>
</dbReference>
<evidence type="ECO:0000256" key="2">
    <source>
        <dbReference type="ARBA" id="ARBA00022737"/>
    </source>
</evidence>
<evidence type="ECO:0000256" key="5">
    <source>
        <dbReference type="PROSITE-ProRule" id="PRU00043"/>
    </source>
</evidence>
<evidence type="ECO:0000256" key="4">
    <source>
        <dbReference type="ARBA" id="ARBA00023136"/>
    </source>
</evidence>
<evidence type="ECO:0000256" key="6">
    <source>
        <dbReference type="SAM" id="MobiDB-lite"/>
    </source>
</evidence>
<dbReference type="GO" id="GO:0005509">
    <property type="term" value="F:calcium ion binding"/>
    <property type="evidence" value="ECO:0007669"/>
    <property type="project" value="UniProtKB-UniRule"/>
</dbReference>
<dbReference type="OrthoDB" id="6491773at2759"/>
<feature type="region of interest" description="Disordered" evidence="6">
    <location>
        <begin position="148"/>
        <end position="174"/>
    </location>
</feature>
<dbReference type="GO" id="GO:0045296">
    <property type="term" value="F:cadherin binding"/>
    <property type="evidence" value="ECO:0007669"/>
    <property type="project" value="TreeGrafter"/>
</dbReference>
<evidence type="ECO:0000313" key="9">
    <source>
        <dbReference type="Proteomes" id="UP000314294"/>
    </source>
</evidence>
<proteinExistence type="predicted"/>
<evidence type="ECO:0000256" key="3">
    <source>
        <dbReference type="ARBA" id="ARBA00022837"/>
    </source>
</evidence>
<accession>A0A4Z2E737</accession>
<feature type="compositionally biased region" description="Polar residues" evidence="6">
    <location>
        <begin position="152"/>
        <end position="161"/>
    </location>
</feature>
<dbReference type="GO" id="GO:0008013">
    <property type="term" value="F:beta-catenin binding"/>
    <property type="evidence" value="ECO:0007669"/>
    <property type="project" value="TreeGrafter"/>
</dbReference>
<dbReference type="PROSITE" id="PS00232">
    <property type="entry name" value="CADHERIN_1"/>
    <property type="match status" value="1"/>
</dbReference>
<dbReference type="PANTHER" id="PTHR24027:SF438">
    <property type="entry name" value="CADHERIN 23"/>
    <property type="match status" value="1"/>
</dbReference>
<dbReference type="Gene3D" id="2.60.40.60">
    <property type="entry name" value="Cadherins"/>
    <property type="match status" value="3"/>
</dbReference>
<dbReference type="PRINTS" id="PR00205">
    <property type="entry name" value="CADHERIN"/>
</dbReference>
<dbReference type="CDD" id="cd11304">
    <property type="entry name" value="Cadherin_repeat"/>
    <property type="match status" value="2"/>
</dbReference>
<comment type="subcellular location">
    <subcellularLocation>
        <location evidence="1">Membrane</location>
    </subcellularLocation>
</comment>
<dbReference type="EMBL" id="SRLO01014430">
    <property type="protein sequence ID" value="TNN24736.1"/>
    <property type="molecule type" value="Genomic_DNA"/>
</dbReference>
<dbReference type="PROSITE" id="PS50268">
    <property type="entry name" value="CADHERIN_2"/>
    <property type="match status" value="1"/>
</dbReference>
<protein>
    <submittedName>
        <fullName evidence="8">Cadherin-related family member 2</fullName>
    </submittedName>
</protein>
<keyword evidence="9" id="KW-1185">Reference proteome</keyword>
<gene>
    <name evidence="8" type="primary">CDHR2_1</name>
    <name evidence="8" type="ORF">EYF80_065138</name>
</gene>
<keyword evidence="4" id="KW-0472">Membrane</keyword>
<dbReference type="InterPro" id="IPR020894">
    <property type="entry name" value="Cadherin_CS"/>
</dbReference>
<dbReference type="AlphaFoldDB" id="A0A4Z2E737"/>
<evidence type="ECO:0000313" key="8">
    <source>
        <dbReference type="EMBL" id="TNN24736.1"/>
    </source>
</evidence>
<keyword evidence="3 5" id="KW-0106">Calcium</keyword>
<evidence type="ECO:0000256" key="1">
    <source>
        <dbReference type="ARBA" id="ARBA00004370"/>
    </source>
</evidence>
<dbReference type="InterPro" id="IPR002126">
    <property type="entry name" value="Cadherin-like_dom"/>
</dbReference>